<accession>A0A5C5TVW9</accession>
<dbReference type="RefSeq" id="WP_146313422.1">
    <property type="nucleotide sequence ID" value="NZ_VOHE01000008.1"/>
</dbReference>
<dbReference type="PROSITE" id="PS51257">
    <property type="entry name" value="PROKAR_LIPOPROTEIN"/>
    <property type="match status" value="1"/>
</dbReference>
<dbReference type="AlphaFoldDB" id="A0A5C5TVW9"/>
<evidence type="ECO:0000313" key="1">
    <source>
        <dbReference type="EMBL" id="TWT17405.1"/>
    </source>
</evidence>
<protein>
    <submittedName>
        <fullName evidence="1">Type IV pilus biogenesis/stability protein PilW</fullName>
    </submittedName>
</protein>
<sequence length="271" mass="28976">MRWRERLVLASALVLALGGCSRLSFVKPDASRRGVERVAPDYQFKETSAGKRRSEARHQVSVANRHLQAGELAQAERAAQAALKADAGLAEAHTMMALVAGAQGRPEVAGRHHAEAARLSPSGMTFNNYGAWLCGNGRAAESLQWFDDAVADPRYGDRAGALANAGACAARAGRFERVERDLRAALDIDPVNVVALGAMAQESMRQGRYLEARAFSERRLAAGPATPAALELASRIEDKLGDSAAARRYVERLRTEFPQALNASPGGSSTP</sequence>
<dbReference type="InterPro" id="IPR013360">
    <property type="entry name" value="Pilus_4_PilW"/>
</dbReference>
<evidence type="ECO:0000313" key="2">
    <source>
        <dbReference type="Proteomes" id="UP000315949"/>
    </source>
</evidence>
<proteinExistence type="predicted"/>
<dbReference type="EMBL" id="VOHE01000008">
    <property type="protein sequence ID" value="TWT17405.1"/>
    <property type="molecule type" value="Genomic_DNA"/>
</dbReference>
<name>A0A5C5TVW9_9GAMM</name>
<dbReference type="InterPro" id="IPR011990">
    <property type="entry name" value="TPR-like_helical_dom_sf"/>
</dbReference>
<comment type="caution">
    <text evidence="1">The sequence shown here is derived from an EMBL/GenBank/DDBJ whole genome shotgun (WGS) entry which is preliminary data.</text>
</comment>
<reference evidence="1 2" key="1">
    <citation type="submission" date="2019-07" db="EMBL/GenBank/DDBJ databases">
        <title>Luteimonas sp. YD-1 nov., isolated from acidic soil.</title>
        <authorList>
            <person name="Zhou J."/>
        </authorList>
    </citation>
    <scope>NUCLEOTIDE SEQUENCE [LARGE SCALE GENOMIC DNA]</scope>
    <source>
        <strain evidence="1 2">YD-1</strain>
    </source>
</reference>
<dbReference type="Gene3D" id="1.25.40.10">
    <property type="entry name" value="Tetratricopeptide repeat domain"/>
    <property type="match status" value="1"/>
</dbReference>
<dbReference type="OrthoDB" id="9814042at2"/>
<organism evidence="1 2">
    <name type="scientific">Luteimonas wenzhouensis</name>
    <dbReference type="NCBI Taxonomy" id="2599615"/>
    <lineage>
        <taxon>Bacteria</taxon>
        <taxon>Pseudomonadati</taxon>
        <taxon>Pseudomonadota</taxon>
        <taxon>Gammaproteobacteria</taxon>
        <taxon>Lysobacterales</taxon>
        <taxon>Lysobacteraceae</taxon>
        <taxon>Luteimonas</taxon>
    </lineage>
</organism>
<gene>
    <name evidence="1" type="primary">pilW</name>
    <name evidence="1" type="ORF">FQY79_13460</name>
</gene>
<dbReference type="Proteomes" id="UP000315949">
    <property type="component" value="Unassembled WGS sequence"/>
</dbReference>
<dbReference type="NCBIfam" id="TIGR02521">
    <property type="entry name" value="type_IV_pilW"/>
    <property type="match status" value="1"/>
</dbReference>
<keyword evidence="2" id="KW-1185">Reference proteome</keyword>
<dbReference type="SUPFAM" id="SSF48452">
    <property type="entry name" value="TPR-like"/>
    <property type="match status" value="2"/>
</dbReference>